<dbReference type="OMA" id="FRIEWST"/>
<comment type="subcellular location">
    <subcellularLocation>
        <location evidence="1">Membrane</location>
        <topology evidence="1">Multi-pass membrane protein</topology>
    </subcellularLocation>
</comment>
<dbReference type="Proteomes" id="UP000030746">
    <property type="component" value="Unassembled WGS sequence"/>
</dbReference>
<accession>V4B5A0</accession>
<evidence type="ECO:0000256" key="2">
    <source>
        <dbReference type="ARBA" id="ARBA00022692"/>
    </source>
</evidence>
<dbReference type="GO" id="GO:0030424">
    <property type="term" value="C:axon"/>
    <property type="evidence" value="ECO:0007669"/>
    <property type="project" value="TreeGrafter"/>
</dbReference>
<feature type="transmembrane region" description="Helical" evidence="6">
    <location>
        <begin position="386"/>
        <end position="405"/>
    </location>
</feature>
<dbReference type="GeneID" id="20241892"/>
<evidence type="ECO:0000256" key="3">
    <source>
        <dbReference type="ARBA" id="ARBA00022989"/>
    </source>
</evidence>
<keyword evidence="3 6" id="KW-1133">Transmembrane helix</keyword>
<dbReference type="InterPro" id="IPR013604">
    <property type="entry name" value="7TM_chemorcpt"/>
</dbReference>
<keyword evidence="4 6" id="KW-0472">Membrane</keyword>
<dbReference type="PANTHER" id="PTHR21143:SF121">
    <property type="entry name" value="GUSTATORY AND ODORANT RECEPTOR 21A"/>
    <property type="match status" value="1"/>
</dbReference>
<feature type="transmembrane region" description="Helical" evidence="6">
    <location>
        <begin position="160"/>
        <end position="193"/>
    </location>
</feature>
<protein>
    <recommendedName>
        <fullName evidence="9">Gustatory receptor</fullName>
    </recommendedName>
</protein>
<reference evidence="7 8" key="1">
    <citation type="journal article" date="2013" name="Nature">
        <title>Insights into bilaterian evolution from three spiralian genomes.</title>
        <authorList>
            <person name="Simakov O."/>
            <person name="Marletaz F."/>
            <person name="Cho S.J."/>
            <person name="Edsinger-Gonzales E."/>
            <person name="Havlak P."/>
            <person name="Hellsten U."/>
            <person name="Kuo D.H."/>
            <person name="Larsson T."/>
            <person name="Lv J."/>
            <person name="Arendt D."/>
            <person name="Savage R."/>
            <person name="Osoegawa K."/>
            <person name="de Jong P."/>
            <person name="Grimwood J."/>
            <person name="Chapman J.A."/>
            <person name="Shapiro H."/>
            <person name="Aerts A."/>
            <person name="Otillar R.P."/>
            <person name="Terry A.Y."/>
            <person name="Boore J.L."/>
            <person name="Grigoriev I.V."/>
            <person name="Lindberg D.R."/>
            <person name="Seaver E.C."/>
            <person name="Weisblat D.A."/>
            <person name="Putnam N.H."/>
            <person name="Rokhsar D.S."/>
        </authorList>
    </citation>
    <scope>NUCLEOTIDE SEQUENCE [LARGE SCALE GENOMIC DNA]</scope>
</reference>
<keyword evidence="5" id="KW-0675">Receptor</keyword>
<gene>
    <name evidence="7" type="ORF">LOTGIDRAFT_171766</name>
</gene>
<dbReference type="OrthoDB" id="6120369at2759"/>
<sequence>MAPKIHDTSDHSFIPSNELYKHFVRILHFTCLYFPQGPGVLRHCFVIYRSQDTASLLVALGMFVYSIGYAYPATCSCYSISVHLPTLLSQLDEYRMRNGEFINIKTLRRLHIIFILSYVLGVLLVALIMSLCLLIHVVWIDISDLFYPFTTDTLTYATATFIYFFLSAYAASSIPLIQIALYISICCIVHAEIDNLSKQLMKITKDRNEQLPIAFEDVSTKQMNAIDQDVTFIPTLNTNSSTYSSNYKSIKLERTLEELRLRYEAVLDIIAKANEFLQHLFFAILASSIPVSCLILYGIITLNSNRPQMIYTGLTNIQVFNLLFLILILGTYTANKVKQPVEYAMKINNRNLSEKASSSLQLMSVRYLAPCLGFNVYGLFSLDSSTFLTVIGTLITYAVVIYQFAQSPSSSYHCLNNGTDVANVTYQINR</sequence>
<evidence type="ECO:0000313" key="7">
    <source>
        <dbReference type="EMBL" id="ESP02691.1"/>
    </source>
</evidence>
<dbReference type="GO" id="GO:0030425">
    <property type="term" value="C:dendrite"/>
    <property type="evidence" value="ECO:0007669"/>
    <property type="project" value="TreeGrafter"/>
</dbReference>
<organism evidence="7 8">
    <name type="scientific">Lottia gigantea</name>
    <name type="common">Giant owl limpet</name>
    <dbReference type="NCBI Taxonomy" id="225164"/>
    <lineage>
        <taxon>Eukaryota</taxon>
        <taxon>Metazoa</taxon>
        <taxon>Spiralia</taxon>
        <taxon>Lophotrochozoa</taxon>
        <taxon>Mollusca</taxon>
        <taxon>Gastropoda</taxon>
        <taxon>Patellogastropoda</taxon>
        <taxon>Lottioidea</taxon>
        <taxon>Lottiidae</taxon>
        <taxon>Lottia</taxon>
    </lineage>
</organism>
<evidence type="ECO:0000256" key="5">
    <source>
        <dbReference type="ARBA" id="ARBA00023170"/>
    </source>
</evidence>
<evidence type="ECO:0000256" key="4">
    <source>
        <dbReference type="ARBA" id="ARBA00023136"/>
    </source>
</evidence>
<evidence type="ECO:0000313" key="8">
    <source>
        <dbReference type="Proteomes" id="UP000030746"/>
    </source>
</evidence>
<dbReference type="GO" id="GO:0016020">
    <property type="term" value="C:membrane"/>
    <property type="evidence" value="ECO:0007669"/>
    <property type="project" value="UniProtKB-SubCell"/>
</dbReference>
<dbReference type="RefSeq" id="XP_009046575.1">
    <property type="nucleotide sequence ID" value="XM_009048327.1"/>
</dbReference>
<evidence type="ECO:0000256" key="1">
    <source>
        <dbReference type="ARBA" id="ARBA00004141"/>
    </source>
</evidence>
<feature type="transmembrane region" description="Helical" evidence="6">
    <location>
        <begin position="280"/>
        <end position="300"/>
    </location>
</feature>
<keyword evidence="8" id="KW-1185">Reference proteome</keyword>
<dbReference type="EMBL" id="KB200130">
    <property type="protein sequence ID" value="ESP02691.1"/>
    <property type="molecule type" value="Genomic_DNA"/>
</dbReference>
<keyword evidence="2 6" id="KW-0812">Transmembrane</keyword>
<feature type="transmembrane region" description="Helical" evidence="6">
    <location>
        <begin position="112"/>
        <end position="140"/>
    </location>
</feature>
<dbReference type="Pfam" id="PF08395">
    <property type="entry name" value="7tm_7"/>
    <property type="match status" value="1"/>
</dbReference>
<proteinExistence type="predicted"/>
<dbReference type="HOGENOM" id="CLU_638243_0_0_1"/>
<dbReference type="CTD" id="20241892"/>
<dbReference type="AlphaFoldDB" id="V4B5A0"/>
<evidence type="ECO:0008006" key="9">
    <source>
        <dbReference type="Google" id="ProtNLM"/>
    </source>
</evidence>
<dbReference type="GO" id="GO:0043025">
    <property type="term" value="C:neuronal cell body"/>
    <property type="evidence" value="ECO:0007669"/>
    <property type="project" value="TreeGrafter"/>
</dbReference>
<dbReference type="PANTHER" id="PTHR21143">
    <property type="entry name" value="INVERTEBRATE GUSTATORY RECEPTOR"/>
    <property type="match status" value="1"/>
</dbReference>
<evidence type="ECO:0000256" key="6">
    <source>
        <dbReference type="SAM" id="Phobius"/>
    </source>
</evidence>
<dbReference type="KEGG" id="lgi:LOTGIDRAFT_171766"/>
<dbReference type="GO" id="GO:0050909">
    <property type="term" value="P:sensory perception of taste"/>
    <property type="evidence" value="ECO:0007669"/>
    <property type="project" value="InterPro"/>
</dbReference>
<name>V4B5A0_LOTGI</name>